<dbReference type="EMBL" id="JAJNCT010000005">
    <property type="protein sequence ID" value="MCD2164672.1"/>
    <property type="molecule type" value="Genomic_DNA"/>
</dbReference>
<reference evidence="1 2" key="1">
    <citation type="submission" date="2021-11" db="EMBL/GenBank/DDBJ databases">
        <title>Genome sequence.</title>
        <authorList>
            <person name="Sun Q."/>
        </authorList>
    </citation>
    <scope>NUCLEOTIDE SEQUENCE [LARGE SCALE GENOMIC DNA]</scope>
    <source>
        <strain evidence="1 2">KCTC 12005</strain>
    </source>
</reference>
<dbReference type="Proteomes" id="UP001199260">
    <property type="component" value="Unassembled WGS sequence"/>
</dbReference>
<dbReference type="RefSeq" id="WP_230772159.1">
    <property type="nucleotide sequence ID" value="NZ_JAJNCT010000005.1"/>
</dbReference>
<organism evidence="1 2">
    <name type="scientific">Comamonas koreensis</name>
    <dbReference type="NCBI Taxonomy" id="160825"/>
    <lineage>
        <taxon>Bacteria</taxon>
        <taxon>Pseudomonadati</taxon>
        <taxon>Pseudomonadota</taxon>
        <taxon>Betaproteobacteria</taxon>
        <taxon>Burkholderiales</taxon>
        <taxon>Comamonadaceae</taxon>
        <taxon>Comamonas</taxon>
    </lineage>
</organism>
<sequence>MTRRPNKYRLGNASLVNNGGYQTGGHMPQVEEKTSWSIHEAIAVAMTEFKTRFGDETLWRAFQELTLHRDAALAEHELLADELDQYLKHPLSMFGRELKRWLLSAQADEGQARLLVHAGIRWWQSRDDLLSRPAHSRVPCDYSEGELDHFSLQLLSQMLYRGRAPYTTCD</sequence>
<evidence type="ECO:0000313" key="2">
    <source>
        <dbReference type="Proteomes" id="UP001199260"/>
    </source>
</evidence>
<proteinExistence type="predicted"/>
<comment type="caution">
    <text evidence="1">The sequence shown here is derived from an EMBL/GenBank/DDBJ whole genome shotgun (WGS) entry which is preliminary data.</text>
</comment>
<keyword evidence="2" id="KW-1185">Reference proteome</keyword>
<evidence type="ECO:0000313" key="1">
    <source>
        <dbReference type="EMBL" id="MCD2164672.1"/>
    </source>
</evidence>
<dbReference type="AlphaFoldDB" id="A0AAW4XTD9"/>
<name>A0AAW4XTD9_9BURK</name>
<evidence type="ECO:0008006" key="3">
    <source>
        <dbReference type="Google" id="ProtNLM"/>
    </source>
</evidence>
<accession>A0AAW4XTD9</accession>
<protein>
    <recommendedName>
        <fullName evidence="3">DUF2471 family protein</fullName>
    </recommendedName>
</protein>
<gene>
    <name evidence="1" type="ORF">LPW39_05925</name>
</gene>